<protein>
    <submittedName>
        <fullName evidence="3">DUF4469 domain-containing protein</fullName>
    </submittedName>
</protein>
<evidence type="ECO:0000259" key="2">
    <source>
        <dbReference type="Pfam" id="PF14734"/>
    </source>
</evidence>
<reference evidence="3 4" key="1">
    <citation type="submission" date="2021-03" db="EMBL/GenBank/DDBJ databases">
        <title>Aliifodinibius sp. nov., a new bacterium isolated from saline soil.</title>
        <authorList>
            <person name="Galisteo C."/>
            <person name="De La Haba R."/>
            <person name="Sanchez-Porro C."/>
            <person name="Ventosa A."/>
        </authorList>
    </citation>
    <scope>NUCLEOTIDE SEQUENCE [LARGE SCALE GENOMIC DNA]</scope>
    <source>
        <strain evidence="3 4">1BSP15-2V2</strain>
    </source>
</reference>
<organism evidence="3 4">
    <name type="scientific">Fodinibius salsisoli</name>
    <dbReference type="NCBI Taxonomy" id="2820877"/>
    <lineage>
        <taxon>Bacteria</taxon>
        <taxon>Pseudomonadati</taxon>
        <taxon>Balneolota</taxon>
        <taxon>Balneolia</taxon>
        <taxon>Balneolales</taxon>
        <taxon>Balneolaceae</taxon>
        <taxon>Fodinibius</taxon>
    </lineage>
</organism>
<comment type="caution">
    <text evidence="3">The sequence shown here is derived from an EMBL/GenBank/DDBJ whole genome shotgun (WGS) entry which is preliminary data.</text>
</comment>
<keyword evidence="4" id="KW-1185">Reference proteome</keyword>
<dbReference type="InterPro" id="IPR027824">
    <property type="entry name" value="DUF4469"/>
</dbReference>
<evidence type="ECO:0000256" key="1">
    <source>
        <dbReference type="SAM" id="MobiDB-lite"/>
    </source>
</evidence>
<feature type="region of interest" description="Disordered" evidence="1">
    <location>
        <begin position="39"/>
        <end position="61"/>
    </location>
</feature>
<evidence type="ECO:0000313" key="3">
    <source>
        <dbReference type="EMBL" id="MCW9708974.1"/>
    </source>
</evidence>
<dbReference type="Pfam" id="PF14734">
    <property type="entry name" value="DUF4469"/>
    <property type="match status" value="1"/>
</dbReference>
<dbReference type="EMBL" id="JAGGJA010000020">
    <property type="protein sequence ID" value="MCW9708974.1"/>
    <property type="molecule type" value="Genomic_DNA"/>
</dbReference>
<gene>
    <name evidence="3" type="ORF">J6I44_19095</name>
</gene>
<feature type="domain" description="DUF4469" evidence="2">
    <location>
        <begin position="9"/>
        <end position="56"/>
    </location>
</feature>
<dbReference type="RefSeq" id="WP_350356722.1">
    <property type="nucleotide sequence ID" value="NZ_JAGGJA010000020.1"/>
</dbReference>
<accession>A0ABT3PT19</accession>
<dbReference type="Proteomes" id="UP001207918">
    <property type="component" value="Unassembled WGS sequence"/>
</dbReference>
<evidence type="ECO:0000313" key="4">
    <source>
        <dbReference type="Proteomes" id="UP001207918"/>
    </source>
</evidence>
<dbReference type="Gene3D" id="2.70.50.70">
    <property type="match status" value="1"/>
</dbReference>
<proteinExistence type="predicted"/>
<name>A0ABT3PT19_9BACT</name>
<sequence length="61" mass="6907">MNTPVWFRDIETDTRNDQLTPGGMAIVSGRHLKIEPDDSQQGVFFISPDGTKTPVDRNTFR</sequence>